<name>A0A1K1T4K0_9BACT</name>
<dbReference type="STRING" id="1004.SAMN05661012_06783"/>
<organism evidence="1 2">
    <name type="scientific">Chitinophaga sancti</name>
    <dbReference type="NCBI Taxonomy" id="1004"/>
    <lineage>
        <taxon>Bacteria</taxon>
        <taxon>Pseudomonadati</taxon>
        <taxon>Bacteroidota</taxon>
        <taxon>Chitinophagia</taxon>
        <taxon>Chitinophagales</taxon>
        <taxon>Chitinophagaceae</taxon>
        <taxon>Chitinophaga</taxon>
    </lineage>
</organism>
<proteinExistence type="predicted"/>
<evidence type="ECO:0000313" key="2">
    <source>
        <dbReference type="Proteomes" id="UP000183788"/>
    </source>
</evidence>
<protein>
    <submittedName>
        <fullName evidence="1">Uncharacterized protein</fullName>
    </submittedName>
</protein>
<dbReference type="EMBL" id="FPIZ01000077">
    <property type="protein sequence ID" value="SFW91460.1"/>
    <property type="molecule type" value="Genomic_DNA"/>
</dbReference>
<gene>
    <name evidence="1" type="ORF">SAMN05661012_06783</name>
</gene>
<sequence length="74" mass="8368">MLGHKSVKQTEKYLRLEKDHLRNSMNKLKKILDGKEVSFTRAIGKTFTAAVKSRVLESAAEEINDEVVEEFSGS</sequence>
<accession>A0A1K1T4K0</accession>
<evidence type="ECO:0000313" key="1">
    <source>
        <dbReference type="EMBL" id="SFW91460.1"/>
    </source>
</evidence>
<dbReference type="Proteomes" id="UP000183788">
    <property type="component" value="Unassembled WGS sequence"/>
</dbReference>
<dbReference type="AlphaFoldDB" id="A0A1K1T4K0"/>
<reference evidence="1 2" key="1">
    <citation type="submission" date="2016-11" db="EMBL/GenBank/DDBJ databases">
        <authorList>
            <person name="Jaros S."/>
            <person name="Januszkiewicz K."/>
            <person name="Wedrychowicz H."/>
        </authorList>
    </citation>
    <scope>NUCLEOTIDE SEQUENCE [LARGE SCALE GENOMIC DNA]</scope>
    <source>
        <strain evidence="1 2">DSM 784</strain>
    </source>
</reference>